<dbReference type="InterPro" id="IPR018097">
    <property type="entry name" value="EGF_Ca-bd_CS"/>
</dbReference>
<evidence type="ECO:0000313" key="3">
    <source>
        <dbReference type="Proteomes" id="UP000267096"/>
    </source>
</evidence>
<proteinExistence type="predicted"/>
<reference evidence="4" key="1">
    <citation type="submission" date="2017-02" db="UniProtKB">
        <authorList>
            <consortium name="WormBaseParasite"/>
        </authorList>
    </citation>
    <scope>IDENTIFICATION</scope>
</reference>
<sequence length="133" mass="14531">MSFRGTKISHEFMEIACDHGCPLYSHCENGTCHCDDGFTGSTKEGCVDVDECEQNPCTETDSWCVNLHGSFECCTTQSNVTNCVGLVIKTGSGLELTNGNKFIANKVEQSTSEGEAKGDWRVETIGEWRNFSG</sequence>
<evidence type="ECO:0000256" key="1">
    <source>
        <dbReference type="ARBA" id="ARBA00023157"/>
    </source>
</evidence>
<dbReference type="EMBL" id="UYRR01001974">
    <property type="protein sequence ID" value="VDK19146.1"/>
    <property type="molecule type" value="Genomic_DNA"/>
</dbReference>
<dbReference type="GO" id="GO:0005509">
    <property type="term" value="F:calcium ion binding"/>
    <property type="evidence" value="ECO:0007669"/>
    <property type="project" value="InterPro"/>
</dbReference>
<accession>A0A0M3J2U4</accession>
<name>A0A0M3J2U4_ANISI</name>
<evidence type="ECO:0000313" key="2">
    <source>
        <dbReference type="EMBL" id="VDK19146.1"/>
    </source>
</evidence>
<dbReference type="OrthoDB" id="4062651at2759"/>
<dbReference type="AlphaFoldDB" id="A0A0M3J2U4"/>
<gene>
    <name evidence="2" type="ORF">ASIM_LOCUS1727</name>
</gene>
<evidence type="ECO:0000313" key="4">
    <source>
        <dbReference type="WBParaSite" id="ASIM_0000185601-mRNA-1"/>
    </source>
</evidence>
<dbReference type="WBParaSite" id="ASIM_0000185601-mRNA-1">
    <property type="protein sequence ID" value="ASIM_0000185601-mRNA-1"/>
    <property type="gene ID" value="ASIM_0000185601"/>
</dbReference>
<dbReference type="Proteomes" id="UP000267096">
    <property type="component" value="Unassembled WGS sequence"/>
</dbReference>
<reference evidence="2 3" key="2">
    <citation type="submission" date="2018-11" db="EMBL/GenBank/DDBJ databases">
        <authorList>
            <consortium name="Pathogen Informatics"/>
        </authorList>
    </citation>
    <scope>NUCLEOTIDE SEQUENCE [LARGE SCALE GENOMIC DNA]</scope>
</reference>
<keyword evidence="3" id="KW-1185">Reference proteome</keyword>
<dbReference type="Gene3D" id="2.10.25.10">
    <property type="entry name" value="Laminin"/>
    <property type="match status" value="1"/>
</dbReference>
<organism evidence="4">
    <name type="scientific">Anisakis simplex</name>
    <name type="common">Herring worm</name>
    <dbReference type="NCBI Taxonomy" id="6269"/>
    <lineage>
        <taxon>Eukaryota</taxon>
        <taxon>Metazoa</taxon>
        <taxon>Ecdysozoa</taxon>
        <taxon>Nematoda</taxon>
        <taxon>Chromadorea</taxon>
        <taxon>Rhabditida</taxon>
        <taxon>Spirurina</taxon>
        <taxon>Ascaridomorpha</taxon>
        <taxon>Ascaridoidea</taxon>
        <taxon>Anisakidae</taxon>
        <taxon>Anisakis</taxon>
        <taxon>Anisakis simplex complex</taxon>
    </lineage>
</organism>
<protein>
    <submittedName>
        <fullName evidence="4">EGF-like domain-containing protein</fullName>
    </submittedName>
</protein>
<keyword evidence="1" id="KW-1015">Disulfide bond</keyword>
<dbReference type="PROSITE" id="PS01187">
    <property type="entry name" value="EGF_CA"/>
    <property type="match status" value="1"/>
</dbReference>